<dbReference type="InterPro" id="IPR003594">
    <property type="entry name" value="HATPase_dom"/>
</dbReference>
<dbReference type="Gene3D" id="3.30.565.10">
    <property type="entry name" value="Histidine kinase-like ATPase, C-terminal domain"/>
    <property type="match status" value="1"/>
</dbReference>
<dbReference type="SUPFAM" id="SSF55874">
    <property type="entry name" value="ATPase domain of HSP90 chaperone/DNA topoisomerase II/histidine kinase"/>
    <property type="match status" value="1"/>
</dbReference>
<dbReference type="NCBIfam" id="NF003144">
    <property type="entry name" value="PRK04069.1"/>
    <property type="match status" value="1"/>
</dbReference>
<dbReference type="EC" id="2.7.11.1" evidence="3"/>
<proteinExistence type="predicted"/>
<organism evidence="3 4">
    <name type="scientific">Brochothrix campestris FSL F6-1037</name>
    <dbReference type="NCBI Taxonomy" id="1265861"/>
    <lineage>
        <taxon>Bacteria</taxon>
        <taxon>Bacillati</taxon>
        <taxon>Bacillota</taxon>
        <taxon>Bacilli</taxon>
        <taxon>Bacillales</taxon>
        <taxon>Listeriaceae</taxon>
        <taxon>Brochothrix</taxon>
    </lineage>
</organism>
<dbReference type="InterPro" id="IPR050267">
    <property type="entry name" value="Anti-sigma-factor_SerPK"/>
</dbReference>
<reference evidence="3 4" key="1">
    <citation type="submission" date="2012-12" db="EMBL/GenBank/DDBJ databases">
        <title>Novel taxa of Listeriaceae from agricultural environments in the United States.</title>
        <authorList>
            <person name="den Bakker H.C."/>
            <person name="Allred A."/>
            <person name="Warchocki S."/>
            <person name="Wright E.M."/>
            <person name="Burrell A."/>
            <person name="Nightingale K.K."/>
            <person name="Kephart D."/>
            <person name="Wiedmann M."/>
        </authorList>
    </citation>
    <scope>NUCLEOTIDE SEQUENCE [LARGE SCALE GENOMIC DNA]</scope>
    <source>
        <strain evidence="3 4">FSL F6-1037</strain>
    </source>
</reference>
<keyword evidence="3" id="KW-0418">Kinase</keyword>
<dbReference type="EMBL" id="AODH01000021">
    <property type="protein sequence ID" value="EUJ40165.1"/>
    <property type="molecule type" value="Genomic_DNA"/>
</dbReference>
<dbReference type="GO" id="GO:0004674">
    <property type="term" value="F:protein serine/threonine kinase activity"/>
    <property type="evidence" value="ECO:0007669"/>
    <property type="project" value="UniProtKB-KW"/>
</dbReference>
<dbReference type="InterPro" id="IPR036890">
    <property type="entry name" value="HATPase_C_sf"/>
</dbReference>
<dbReference type="STRING" id="1265861.BCAMP_05726"/>
<name>W7CTX9_9LIST</name>
<sequence>MTIKKGEVIELKIPAKSEYISLGRLAIASVANRCGFNFDIIEDLKIVISEAITNAVKHGYVCTDDGVIDIRFTIFEEYLSVLVKDNGKLAKGSLPEETLPYSTDVTSDTLEIGGLGLLLIKSLTDDVIIKEDKGLSIEMIKYFGKE</sequence>
<protein>
    <submittedName>
        <fullName evidence="3">Serine-protein kinase RsbW</fullName>
        <ecNumber evidence="3">2.7.11.1</ecNumber>
    </submittedName>
</protein>
<keyword evidence="1" id="KW-0723">Serine/threonine-protein kinase</keyword>
<keyword evidence="4" id="KW-1185">Reference proteome</keyword>
<dbReference type="AlphaFoldDB" id="W7CTX9"/>
<dbReference type="RefSeq" id="WP_198015716.1">
    <property type="nucleotide sequence ID" value="NZ_AODH01000021.1"/>
</dbReference>
<dbReference type="CDD" id="cd16936">
    <property type="entry name" value="HATPase_RsbW-like"/>
    <property type="match status" value="1"/>
</dbReference>
<gene>
    <name evidence="3" type="ORF">BCAMP_05726</name>
</gene>
<dbReference type="PANTHER" id="PTHR35526">
    <property type="entry name" value="ANTI-SIGMA-F FACTOR RSBW-RELATED"/>
    <property type="match status" value="1"/>
</dbReference>
<evidence type="ECO:0000259" key="2">
    <source>
        <dbReference type="Pfam" id="PF13581"/>
    </source>
</evidence>
<keyword evidence="3" id="KW-0808">Transferase</keyword>
<comment type="caution">
    <text evidence="3">The sequence shown here is derived from an EMBL/GenBank/DDBJ whole genome shotgun (WGS) entry which is preliminary data.</text>
</comment>
<evidence type="ECO:0000313" key="4">
    <source>
        <dbReference type="Proteomes" id="UP000019243"/>
    </source>
</evidence>
<feature type="domain" description="Histidine kinase/HSP90-like ATPase" evidence="2">
    <location>
        <begin position="13"/>
        <end position="141"/>
    </location>
</feature>
<dbReference type="PANTHER" id="PTHR35526:SF9">
    <property type="entry name" value="SERINE-PROTEIN KINASE RSBW"/>
    <property type="match status" value="1"/>
</dbReference>
<evidence type="ECO:0000256" key="1">
    <source>
        <dbReference type="ARBA" id="ARBA00022527"/>
    </source>
</evidence>
<evidence type="ECO:0000313" key="3">
    <source>
        <dbReference type="EMBL" id="EUJ40165.1"/>
    </source>
</evidence>
<dbReference type="Pfam" id="PF13581">
    <property type="entry name" value="HATPase_c_2"/>
    <property type="match status" value="1"/>
</dbReference>
<dbReference type="Proteomes" id="UP000019243">
    <property type="component" value="Unassembled WGS sequence"/>
</dbReference>
<accession>W7CTX9</accession>